<name>A0A9K3N0D1_HELAN</name>
<accession>A0A9K3N0D1</accession>
<comment type="caution">
    <text evidence="1">The sequence shown here is derived from an EMBL/GenBank/DDBJ whole genome shotgun (WGS) entry which is preliminary data.</text>
</comment>
<protein>
    <submittedName>
        <fullName evidence="1">Uncharacterized protein</fullName>
    </submittedName>
</protein>
<evidence type="ECO:0000313" key="1">
    <source>
        <dbReference type="EMBL" id="KAF5782434.1"/>
    </source>
</evidence>
<proteinExistence type="predicted"/>
<dbReference type="EMBL" id="MNCJ02000326">
    <property type="protein sequence ID" value="KAF5782434.1"/>
    <property type="molecule type" value="Genomic_DNA"/>
</dbReference>
<dbReference type="AlphaFoldDB" id="A0A9K3N0D1"/>
<reference evidence="1" key="1">
    <citation type="journal article" date="2017" name="Nature">
        <title>The sunflower genome provides insights into oil metabolism, flowering and Asterid evolution.</title>
        <authorList>
            <person name="Badouin H."/>
            <person name="Gouzy J."/>
            <person name="Grassa C.J."/>
            <person name="Murat F."/>
            <person name="Staton S.E."/>
            <person name="Cottret L."/>
            <person name="Lelandais-Briere C."/>
            <person name="Owens G.L."/>
            <person name="Carrere S."/>
            <person name="Mayjonade B."/>
            <person name="Legrand L."/>
            <person name="Gill N."/>
            <person name="Kane N.C."/>
            <person name="Bowers J.E."/>
            <person name="Hubner S."/>
            <person name="Bellec A."/>
            <person name="Berard A."/>
            <person name="Berges H."/>
            <person name="Blanchet N."/>
            <person name="Boniface M.C."/>
            <person name="Brunel D."/>
            <person name="Catrice O."/>
            <person name="Chaidir N."/>
            <person name="Claudel C."/>
            <person name="Donnadieu C."/>
            <person name="Faraut T."/>
            <person name="Fievet G."/>
            <person name="Helmstetter N."/>
            <person name="King M."/>
            <person name="Knapp S.J."/>
            <person name="Lai Z."/>
            <person name="Le Paslier M.C."/>
            <person name="Lippi Y."/>
            <person name="Lorenzon L."/>
            <person name="Mandel J.R."/>
            <person name="Marage G."/>
            <person name="Marchand G."/>
            <person name="Marquand E."/>
            <person name="Bret-Mestries E."/>
            <person name="Morien E."/>
            <person name="Nambeesan S."/>
            <person name="Nguyen T."/>
            <person name="Pegot-Espagnet P."/>
            <person name="Pouilly N."/>
            <person name="Raftis F."/>
            <person name="Sallet E."/>
            <person name="Schiex T."/>
            <person name="Thomas J."/>
            <person name="Vandecasteele C."/>
            <person name="Vares D."/>
            <person name="Vear F."/>
            <person name="Vautrin S."/>
            <person name="Crespi M."/>
            <person name="Mangin B."/>
            <person name="Burke J.M."/>
            <person name="Salse J."/>
            <person name="Munos S."/>
            <person name="Vincourt P."/>
            <person name="Rieseberg L.H."/>
            <person name="Langlade N.B."/>
        </authorList>
    </citation>
    <scope>NUCLEOTIDE SEQUENCE</scope>
    <source>
        <tissue evidence="1">Leaves</tissue>
    </source>
</reference>
<evidence type="ECO:0000313" key="2">
    <source>
        <dbReference type="Proteomes" id="UP000215914"/>
    </source>
</evidence>
<organism evidence="1 2">
    <name type="scientific">Helianthus annuus</name>
    <name type="common">Common sunflower</name>
    <dbReference type="NCBI Taxonomy" id="4232"/>
    <lineage>
        <taxon>Eukaryota</taxon>
        <taxon>Viridiplantae</taxon>
        <taxon>Streptophyta</taxon>
        <taxon>Embryophyta</taxon>
        <taxon>Tracheophyta</taxon>
        <taxon>Spermatophyta</taxon>
        <taxon>Magnoliopsida</taxon>
        <taxon>eudicotyledons</taxon>
        <taxon>Gunneridae</taxon>
        <taxon>Pentapetalae</taxon>
        <taxon>asterids</taxon>
        <taxon>campanulids</taxon>
        <taxon>Asterales</taxon>
        <taxon>Asteraceae</taxon>
        <taxon>Asteroideae</taxon>
        <taxon>Heliantheae alliance</taxon>
        <taxon>Heliantheae</taxon>
        <taxon>Helianthus</taxon>
    </lineage>
</organism>
<dbReference type="Proteomes" id="UP000215914">
    <property type="component" value="Unassembled WGS sequence"/>
</dbReference>
<reference evidence="1" key="2">
    <citation type="submission" date="2020-06" db="EMBL/GenBank/DDBJ databases">
        <title>Helianthus annuus Genome sequencing and assembly Release 2.</title>
        <authorList>
            <person name="Gouzy J."/>
            <person name="Langlade N."/>
            <person name="Munos S."/>
        </authorList>
    </citation>
    <scope>NUCLEOTIDE SEQUENCE</scope>
    <source>
        <tissue evidence="1">Leaves</tissue>
    </source>
</reference>
<keyword evidence="2" id="KW-1185">Reference proteome</keyword>
<sequence>MILTWIFWKSQYIIYVHLRKKKHIPLLPLLFLLRDEENPNFKTLVTSFTFCFPLS</sequence>
<gene>
    <name evidence="1" type="ORF">HanXRQr2_Chr11g0495821</name>
</gene>
<dbReference type="Gramene" id="mRNA:HanXRQr2_Chr11g0495821">
    <property type="protein sequence ID" value="CDS:HanXRQr2_Chr11g0495821.1"/>
    <property type="gene ID" value="HanXRQr2_Chr11g0495821"/>
</dbReference>